<evidence type="ECO:0000256" key="41">
    <source>
        <dbReference type="ARBA" id="ARBA00048990"/>
    </source>
</evidence>
<evidence type="ECO:0000256" key="38">
    <source>
        <dbReference type="ARBA" id="ARBA00048088"/>
    </source>
</evidence>
<comment type="catalytic activity">
    <reaction evidence="37">
        <text>hypotaurine + NADPH + O2 + H(+) = taurine + NADP(+) + H2O</text>
        <dbReference type="Rhea" id="RHEA:69819"/>
        <dbReference type="ChEBI" id="CHEBI:15377"/>
        <dbReference type="ChEBI" id="CHEBI:15378"/>
        <dbReference type="ChEBI" id="CHEBI:15379"/>
        <dbReference type="ChEBI" id="CHEBI:57783"/>
        <dbReference type="ChEBI" id="CHEBI:57853"/>
        <dbReference type="ChEBI" id="CHEBI:58349"/>
        <dbReference type="ChEBI" id="CHEBI:507393"/>
        <dbReference type="EC" id="1.14.13.8"/>
    </reaction>
    <physiologicalReaction direction="left-to-right" evidence="37">
        <dbReference type="Rhea" id="RHEA:69820"/>
    </physiologicalReaction>
</comment>
<dbReference type="PRINTS" id="PR01125">
    <property type="entry name" value="FMOXYGENASE5"/>
</dbReference>
<comment type="catalytic activity">
    <reaction evidence="32">
        <text>hexan-3-one + NADPH + O2 + H(+) = propyl propanoate + NADP(+) + H2O</text>
        <dbReference type="Rhea" id="RHEA:54848"/>
        <dbReference type="ChEBI" id="CHEBI:15377"/>
        <dbReference type="ChEBI" id="CHEBI:15378"/>
        <dbReference type="ChEBI" id="CHEBI:15379"/>
        <dbReference type="ChEBI" id="CHEBI:57783"/>
        <dbReference type="ChEBI" id="CHEBI:58349"/>
        <dbReference type="ChEBI" id="CHEBI:89828"/>
        <dbReference type="ChEBI" id="CHEBI:89891"/>
    </reaction>
    <physiologicalReaction direction="left-to-right" evidence="32">
        <dbReference type="Rhea" id="RHEA:54849"/>
    </physiologicalReaction>
</comment>
<keyword evidence="19" id="KW-0443">Lipid metabolism</keyword>
<evidence type="ECO:0000313" key="45">
    <source>
        <dbReference type="Proteomes" id="UP000439903"/>
    </source>
</evidence>
<evidence type="ECO:0000256" key="30">
    <source>
        <dbReference type="ARBA" id="ARBA00045957"/>
    </source>
</evidence>
<keyword evidence="12" id="KW-0256">Endoplasmic reticulum</keyword>
<dbReference type="PRINTS" id="PR00370">
    <property type="entry name" value="FMOXYGENASE"/>
</dbReference>
<evidence type="ECO:0000256" key="5">
    <source>
        <dbReference type="ARBA" id="ARBA00012698"/>
    </source>
</evidence>
<accession>A0A8H3WV85</accession>
<dbReference type="InterPro" id="IPR002257">
    <property type="entry name" value="Flavin_mOase_5"/>
</dbReference>
<comment type="catalytic activity">
    <reaction evidence="36">
        <text>hexan-3-one + NADPH + O2 + H(+) = ethyl butanoate + NADP(+) + H2O</text>
        <dbReference type="Rhea" id="RHEA:54844"/>
        <dbReference type="ChEBI" id="CHEBI:15377"/>
        <dbReference type="ChEBI" id="CHEBI:15378"/>
        <dbReference type="ChEBI" id="CHEBI:15379"/>
        <dbReference type="ChEBI" id="CHEBI:57783"/>
        <dbReference type="ChEBI" id="CHEBI:58349"/>
        <dbReference type="ChEBI" id="CHEBI:88764"/>
        <dbReference type="ChEBI" id="CHEBI:89891"/>
    </reaction>
    <physiologicalReaction direction="left-to-right" evidence="36">
        <dbReference type="Rhea" id="RHEA:54845"/>
    </physiologicalReaction>
</comment>
<dbReference type="GO" id="GO:0006629">
    <property type="term" value="P:lipid metabolic process"/>
    <property type="evidence" value="ECO:0007669"/>
    <property type="project" value="UniProtKB-KW"/>
</dbReference>
<evidence type="ECO:0000256" key="31">
    <source>
        <dbReference type="ARBA" id="ARBA00047338"/>
    </source>
</evidence>
<evidence type="ECO:0000256" key="29">
    <source>
        <dbReference type="ARBA" id="ARBA00045722"/>
    </source>
</evidence>
<dbReference type="PANTHER" id="PTHR23023">
    <property type="entry name" value="DIMETHYLANILINE MONOOXYGENASE"/>
    <property type="match status" value="1"/>
</dbReference>
<keyword evidence="16" id="KW-1133">Transmembrane helix</keyword>
<evidence type="ECO:0000256" key="8">
    <source>
        <dbReference type="ARBA" id="ARBA00022481"/>
    </source>
</evidence>
<dbReference type="EMBL" id="WTPW01003568">
    <property type="protein sequence ID" value="KAF0338005.1"/>
    <property type="molecule type" value="Genomic_DNA"/>
</dbReference>
<dbReference type="SUPFAM" id="SSF51905">
    <property type="entry name" value="FAD/NAD(P)-binding domain"/>
    <property type="match status" value="2"/>
</dbReference>
<evidence type="ECO:0000256" key="18">
    <source>
        <dbReference type="ARBA" id="ARBA00023033"/>
    </source>
</evidence>
<evidence type="ECO:0000256" key="1">
    <source>
        <dbReference type="ARBA" id="ARBA00001974"/>
    </source>
</evidence>
<dbReference type="Pfam" id="PF00743">
    <property type="entry name" value="FMO-like"/>
    <property type="match status" value="1"/>
</dbReference>
<evidence type="ECO:0000256" key="42">
    <source>
        <dbReference type="ARBA" id="ARBA00049443"/>
    </source>
</evidence>
<comment type="catalytic activity">
    <reaction evidence="38">
        <text>trimethylamine + NADPH + O2 = trimethylamine N-oxide + NADP(+) + H2O</text>
        <dbReference type="Rhea" id="RHEA:31979"/>
        <dbReference type="ChEBI" id="CHEBI:15377"/>
        <dbReference type="ChEBI" id="CHEBI:15379"/>
        <dbReference type="ChEBI" id="CHEBI:15724"/>
        <dbReference type="ChEBI" id="CHEBI:57783"/>
        <dbReference type="ChEBI" id="CHEBI:58349"/>
        <dbReference type="ChEBI" id="CHEBI:58389"/>
        <dbReference type="EC" id="1.14.13.148"/>
    </reaction>
    <physiologicalReaction direction="left-to-right" evidence="38">
        <dbReference type="Rhea" id="RHEA:31980"/>
    </physiologicalReaction>
</comment>
<evidence type="ECO:0000256" key="2">
    <source>
        <dbReference type="ARBA" id="ARBA00004389"/>
    </source>
</evidence>
<dbReference type="InterPro" id="IPR000960">
    <property type="entry name" value="Flavin_mOase"/>
</dbReference>
<comment type="function">
    <text evidence="30">Broad spectrum monooxygenase that catalyzes the oxygenation of a wide variety of nitrogen- and sulfur-containing compounds including xenobiotics. Catalyzes the S-oxygenation of hypotaurine to produce taurine, an organic osmolyte involved in cell volume regulation as well as a variety of cytoprotective and developmental processes. In vitro, catalyzes the N-oxygenation of trimethylamine (TMA) to produce trimethylamine N-oxide (TMAO) and could therefore participate to the detoxification of this compound that is generated by the action of gut microbiota from dietary precursors such as choline, choline containing compounds, betaine or L-carnitine.</text>
</comment>
<dbReference type="GO" id="GO:0034899">
    <property type="term" value="F:trimethylamine monooxygenase activity"/>
    <property type="evidence" value="ECO:0007669"/>
    <property type="project" value="UniProtKB-EC"/>
</dbReference>
<evidence type="ECO:0000256" key="15">
    <source>
        <dbReference type="ARBA" id="ARBA00022857"/>
    </source>
</evidence>
<dbReference type="EC" id="1.14.13.148" evidence="25"/>
<evidence type="ECO:0000256" key="39">
    <source>
        <dbReference type="ARBA" id="ARBA00048459"/>
    </source>
</evidence>
<comment type="catalytic activity">
    <reaction evidence="39">
        <text>octan-3-one + NADPH + O2 + H(+) = ethyl hexanoate + NADP(+) + H2O</text>
        <dbReference type="Rhea" id="RHEA:54856"/>
        <dbReference type="ChEBI" id="CHEBI:15377"/>
        <dbReference type="ChEBI" id="CHEBI:15378"/>
        <dbReference type="ChEBI" id="CHEBI:15379"/>
        <dbReference type="ChEBI" id="CHEBI:57783"/>
        <dbReference type="ChEBI" id="CHEBI:58349"/>
        <dbReference type="ChEBI" id="CHEBI:80946"/>
        <dbReference type="ChEBI" id="CHEBI:86055"/>
    </reaction>
    <physiologicalReaction direction="left-to-right" evidence="39">
        <dbReference type="Rhea" id="RHEA:54857"/>
    </physiologicalReaction>
</comment>
<name>A0A8H3WV85_GIGMA</name>
<dbReference type="GO" id="GO:0004499">
    <property type="term" value="F:N,N-dimethylaniline monooxygenase activity"/>
    <property type="evidence" value="ECO:0007669"/>
    <property type="project" value="InterPro"/>
</dbReference>
<dbReference type="AlphaFoldDB" id="A0A8H3WV85"/>
<evidence type="ECO:0000256" key="19">
    <source>
        <dbReference type="ARBA" id="ARBA00023098"/>
    </source>
</evidence>
<keyword evidence="11" id="KW-0812">Transmembrane</keyword>
<evidence type="ECO:0000256" key="36">
    <source>
        <dbReference type="ARBA" id="ARBA00047977"/>
    </source>
</evidence>
<comment type="catalytic activity">
    <reaction evidence="43">
        <text>octan-3-one + NADPH + O2 + H(+) = pentyl propanoate + NADP(+) + H2O</text>
        <dbReference type="Rhea" id="RHEA:54840"/>
        <dbReference type="ChEBI" id="CHEBI:15377"/>
        <dbReference type="ChEBI" id="CHEBI:15378"/>
        <dbReference type="ChEBI" id="CHEBI:15379"/>
        <dbReference type="ChEBI" id="CHEBI:57783"/>
        <dbReference type="ChEBI" id="CHEBI:58349"/>
        <dbReference type="ChEBI" id="CHEBI:80946"/>
        <dbReference type="ChEBI" id="CHEBI:87373"/>
    </reaction>
    <physiologicalReaction direction="left-to-right" evidence="43">
        <dbReference type="Rhea" id="RHEA:54841"/>
    </physiologicalReaction>
</comment>
<evidence type="ECO:0000256" key="6">
    <source>
        <dbReference type="ARBA" id="ARBA00012850"/>
    </source>
</evidence>
<evidence type="ECO:0000313" key="44">
    <source>
        <dbReference type="EMBL" id="KAF0338005.1"/>
    </source>
</evidence>
<gene>
    <name evidence="44" type="ORF">F8M41_016462</name>
</gene>
<evidence type="ECO:0000256" key="17">
    <source>
        <dbReference type="ARBA" id="ARBA00023002"/>
    </source>
</evidence>
<comment type="caution">
    <text evidence="44">The sequence shown here is derived from an EMBL/GenBank/DDBJ whole genome shotgun (WGS) entry which is preliminary data.</text>
</comment>
<comment type="catalytic activity">
    <reaction evidence="33">
        <text>heptan-2-one + NADPH + O2 + H(+) = pentyl acetate + NADP(+) + H2O</text>
        <dbReference type="Rhea" id="RHEA:54836"/>
        <dbReference type="ChEBI" id="CHEBI:5672"/>
        <dbReference type="ChEBI" id="CHEBI:15377"/>
        <dbReference type="ChEBI" id="CHEBI:15378"/>
        <dbReference type="ChEBI" id="CHEBI:15379"/>
        <dbReference type="ChEBI" id="CHEBI:57783"/>
        <dbReference type="ChEBI" id="CHEBI:58349"/>
        <dbReference type="ChEBI" id="CHEBI:87362"/>
    </reaction>
    <physiologicalReaction direction="left-to-right" evidence="33">
        <dbReference type="Rhea" id="RHEA:54837"/>
    </physiologicalReaction>
</comment>
<evidence type="ECO:0000256" key="4">
    <source>
        <dbReference type="ARBA" id="ARBA00009183"/>
    </source>
</evidence>
<comment type="catalytic activity">
    <reaction evidence="31">
        <text>hypotaurine + NADH + O2 + H(+) = taurine + NAD(+) + H2O</text>
        <dbReference type="Rhea" id="RHEA:74111"/>
        <dbReference type="ChEBI" id="CHEBI:15377"/>
        <dbReference type="ChEBI" id="CHEBI:15378"/>
        <dbReference type="ChEBI" id="CHEBI:15379"/>
        <dbReference type="ChEBI" id="CHEBI:57540"/>
        <dbReference type="ChEBI" id="CHEBI:57853"/>
        <dbReference type="ChEBI" id="CHEBI:57945"/>
        <dbReference type="ChEBI" id="CHEBI:507393"/>
        <dbReference type="EC" id="1.14.13.8"/>
    </reaction>
    <physiologicalReaction direction="left-to-right" evidence="31">
        <dbReference type="Rhea" id="RHEA:74112"/>
    </physiologicalReaction>
</comment>
<keyword evidence="14" id="KW-0492">Microsome</keyword>
<evidence type="ECO:0000256" key="3">
    <source>
        <dbReference type="ARBA" id="ARBA00004524"/>
    </source>
</evidence>
<dbReference type="FunFam" id="3.50.50.60:FF:000159">
    <property type="entry name" value="Dimethylaniline monooxygenase [N-oxide-forming]"/>
    <property type="match status" value="1"/>
</dbReference>
<comment type="function">
    <text evidence="29">Acts as a Baeyer-Villiger monooxygenase on a broad range of substrates. Catalyzes the insertion of an oxygen atom into a carbon-carbon bond adjacent to a carbonyl, which converts ketones to esters. Active on diverse carbonyl compounds, whereas soft nucleophiles are mostly non- or poorly reactive. In contrast with other forms of FMO it is non- or poorly active on 'classical' substrates such as drugs, pesticides, and dietary components containing soft nucleophilic heteroatoms. Able to oxidize drug molecules bearing a carbonyl group on an aliphatic chain, such as nabumetone and pentoxifylline. Also, in the absence of substrates, shows slow but yet significant NADPH oxidase activity. Acts as a positive modulator of cholesterol biosynthesis as well as glucose homeostasis, promoting metabolic aging via pleiotropic effects.</text>
</comment>
<dbReference type="GO" id="GO:0050661">
    <property type="term" value="F:NADP binding"/>
    <property type="evidence" value="ECO:0007669"/>
    <property type="project" value="InterPro"/>
</dbReference>
<dbReference type="EC" id="1.14.13.8" evidence="6"/>
<organism evidence="44 45">
    <name type="scientific">Gigaspora margarita</name>
    <dbReference type="NCBI Taxonomy" id="4874"/>
    <lineage>
        <taxon>Eukaryota</taxon>
        <taxon>Fungi</taxon>
        <taxon>Fungi incertae sedis</taxon>
        <taxon>Mucoromycota</taxon>
        <taxon>Glomeromycotina</taxon>
        <taxon>Glomeromycetes</taxon>
        <taxon>Diversisporales</taxon>
        <taxon>Gigasporaceae</taxon>
        <taxon>Gigaspora</taxon>
    </lineage>
</organism>
<evidence type="ECO:0000256" key="34">
    <source>
        <dbReference type="ARBA" id="ARBA00047855"/>
    </source>
</evidence>
<evidence type="ECO:0000256" key="14">
    <source>
        <dbReference type="ARBA" id="ARBA00022848"/>
    </source>
</evidence>
<proteinExistence type="inferred from homology"/>
<comment type="catalytic activity">
    <reaction evidence="41">
        <text>heptan-4-one + NADPH + O2 + H(+) = propyl butanoate + NADP(+) + H2O</text>
        <dbReference type="Rhea" id="RHEA:54852"/>
        <dbReference type="ChEBI" id="CHEBI:15377"/>
        <dbReference type="ChEBI" id="CHEBI:15378"/>
        <dbReference type="ChEBI" id="CHEBI:15379"/>
        <dbReference type="ChEBI" id="CHEBI:57783"/>
        <dbReference type="ChEBI" id="CHEBI:58349"/>
        <dbReference type="ChEBI" id="CHEBI:89484"/>
        <dbReference type="ChEBI" id="CHEBI:89719"/>
    </reaction>
    <physiologicalReaction direction="left-to-right" evidence="41">
        <dbReference type="Rhea" id="RHEA:54853"/>
    </physiologicalReaction>
</comment>
<dbReference type="GO" id="GO:0050660">
    <property type="term" value="F:flavin adenine dinucleotide binding"/>
    <property type="evidence" value="ECO:0007669"/>
    <property type="project" value="InterPro"/>
</dbReference>
<protein>
    <recommendedName>
        <fullName evidence="26">Flavin-containing monooxygenase 1</fullName>
        <ecNumber evidence="25">1.14.13.148</ecNumber>
        <ecNumber evidence="6">1.14.13.8</ecNumber>
        <ecNumber evidence="5">1.6.3.1</ecNumber>
    </recommendedName>
    <alternativeName>
        <fullName evidence="28">Dimethylaniline monooxygenase [N-oxide-forming] 1</fullName>
    </alternativeName>
    <alternativeName>
        <fullName evidence="24">Dimethylaniline monooxygenase [N-oxide-forming] 5</fullName>
    </alternativeName>
    <alternativeName>
        <fullName evidence="21">Dimethylaniline oxidase 1</fullName>
    </alternativeName>
    <alternativeName>
        <fullName evidence="22">Dimethylaniline oxidase 5</fullName>
    </alternativeName>
    <alternativeName>
        <fullName evidence="7">Flavin-containing monooxygenase 5</fullName>
    </alternativeName>
    <alternativeName>
        <fullName evidence="23">NADPH oxidase</fullName>
    </alternativeName>
    <alternativeName>
        <fullName evidence="27">Trimethylamine monooxygenase</fullName>
    </alternativeName>
</protein>
<evidence type="ECO:0000256" key="35">
    <source>
        <dbReference type="ARBA" id="ARBA00047864"/>
    </source>
</evidence>
<evidence type="ECO:0000256" key="26">
    <source>
        <dbReference type="ARBA" id="ARBA00034536"/>
    </source>
</evidence>
<comment type="subcellular location">
    <subcellularLocation>
        <location evidence="2">Endoplasmic reticulum membrane</location>
        <topology evidence="2">Single-pass membrane protein</topology>
    </subcellularLocation>
    <subcellularLocation>
        <location evidence="3">Microsome membrane</location>
    </subcellularLocation>
</comment>
<dbReference type="PIRSF" id="PIRSF000332">
    <property type="entry name" value="FMO"/>
    <property type="match status" value="1"/>
</dbReference>
<evidence type="ECO:0000256" key="9">
    <source>
        <dbReference type="ARBA" id="ARBA00022553"/>
    </source>
</evidence>
<keyword evidence="8" id="KW-0488">Methylation</keyword>
<evidence type="ECO:0000256" key="13">
    <source>
        <dbReference type="ARBA" id="ARBA00022827"/>
    </source>
</evidence>
<evidence type="ECO:0000256" key="23">
    <source>
        <dbReference type="ARBA" id="ARBA00033213"/>
    </source>
</evidence>
<evidence type="ECO:0000256" key="40">
    <source>
        <dbReference type="ARBA" id="ARBA00048989"/>
    </source>
</evidence>
<evidence type="ECO:0000256" key="21">
    <source>
        <dbReference type="ARBA" id="ARBA00029725"/>
    </source>
</evidence>
<dbReference type="InterPro" id="IPR050346">
    <property type="entry name" value="FMO-like"/>
</dbReference>
<comment type="catalytic activity">
    <reaction evidence="35">
        <text>NADPH + O2 + H(+) = H2O2 + NADP(+)</text>
        <dbReference type="Rhea" id="RHEA:11260"/>
        <dbReference type="ChEBI" id="CHEBI:15378"/>
        <dbReference type="ChEBI" id="CHEBI:15379"/>
        <dbReference type="ChEBI" id="CHEBI:16240"/>
        <dbReference type="ChEBI" id="CHEBI:57783"/>
        <dbReference type="ChEBI" id="CHEBI:58349"/>
        <dbReference type="EC" id="1.6.3.1"/>
    </reaction>
    <physiologicalReaction direction="left-to-right" evidence="35">
        <dbReference type="Rhea" id="RHEA:11261"/>
    </physiologicalReaction>
</comment>
<keyword evidence="20" id="KW-0472">Membrane</keyword>
<keyword evidence="18 44" id="KW-0503">Monooxygenase</keyword>
<sequence length="510" mass="58578">MSKPLVAIIGAGASGLTCIKQCLADNLEPVCFEASSNTAGLWCYTEVDEENKDPHSSIYKSVVINTSKEMSTFSDFPIPPDWPYFMHNKLVAKYFDMYAEKFQLIPYIKFNTTVLNATILPDQRWKVQYVTKGEDETERVFDYVMVCTGHHRYPRLPKYKGMDKFKGIQIHSHFYREPTNFKDKRVVIVGCGNSGMDISVELSGNASQAYICTRRGTLPLIVPRLVNGKPIDHKFSRFYVTWVPQFIQNHIIKIISKTTIGLPPPGLEPKNKPSNCHPTIKTDFYERLSTGTLIVKPDISQLNEDGSIEFVDGTKIEKIDAIIYATGYQIKYPFLDKDIVCDQEVLKEFDEEYRENLVWLYKRMFPPKYPNIAFIGLVQLIGAIFPLSEMQARYVTSLIKGYIPQHPSIPEMHKEIRNHQKLLQKRYYNAARHTIQGDYIPEIDSLAKDLGNYPYPFQIIKNYGFSLYLKVLFGIPNSFQYRLLGRQSWNGAADAIRVYNGCEPSKIKQS</sequence>
<evidence type="ECO:0000256" key="25">
    <source>
        <dbReference type="ARBA" id="ARBA00034528"/>
    </source>
</evidence>
<comment type="catalytic activity">
    <reaction evidence="34">
        <text>sulcatone + NADPH + O2 + H(+) = 4-methylpent-3-en-1-yl acetate + NADP(+) + H2O</text>
        <dbReference type="Rhea" id="RHEA:54864"/>
        <dbReference type="ChEBI" id="CHEBI:15377"/>
        <dbReference type="ChEBI" id="CHEBI:15378"/>
        <dbReference type="ChEBI" id="CHEBI:15379"/>
        <dbReference type="ChEBI" id="CHEBI:16310"/>
        <dbReference type="ChEBI" id="CHEBI:57783"/>
        <dbReference type="ChEBI" id="CHEBI:58349"/>
        <dbReference type="ChEBI" id="CHEBI:138373"/>
    </reaction>
    <physiologicalReaction direction="left-to-right" evidence="34">
        <dbReference type="Rhea" id="RHEA:54865"/>
    </physiologicalReaction>
</comment>
<evidence type="ECO:0000256" key="37">
    <source>
        <dbReference type="ARBA" id="ARBA00048041"/>
    </source>
</evidence>
<dbReference type="InterPro" id="IPR036188">
    <property type="entry name" value="FAD/NAD-bd_sf"/>
</dbReference>
<evidence type="ECO:0000256" key="24">
    <source>
        <dbReference type="ARBA" id="ARBA00033301"/>
    </source>
</evidence>
<evidence type="ECO:0000256" key="33">
    <source>
        <dbReference type="ARBA" id="ARBA00047574"/>
    </source>
</evidence>
<evidence type="ECO:0000256" key="32">
    <source>
        <dbReference type="ARBA" id="ARBA00047426"/>
    </source>
</evidence>
<keyword evidence="45" id="KW-1185">Reference proteome</keyword>
<evidence type="ECO:0000256" key="27">
    <source>
        <dbReference type="ARBA" id="ARBA00034554"/>
    </source>
</evidence>
<evidence type="ECO:0000256" key="22">
    <source>
        <dbReference type="ARBA" id="ARBA00029728"/>
    </source>
</evidence>
<evidence type="ECO:0000256" key="28">
    <source>
        <dbReference type="ARBA" id="ARBA00034561"/>
    </source>
</evidence>
<dbReference type="GO" id="GO:0005789">
    <property type="term" value="C:endoplasmic reticulum membrane"/>
    <property type="evidence" value="ECO:0007669"/>
    <property type="project" value="UniProtKB-SubCell"/>
</dbReference>
<evidence type="ECO:0000256" key="11">
    <source>
        <dbReference type="ARBA" id="ARBA00022692"/>
    </source>
</evidence>
<comment type="catalytic activity">
    <reaction evidence="42">
        <text>N,N-dimethylaniline + NADPH + O2 + H(+) = N,N-dimethylaniline N-oxide + NADP(+) + H2O</text>
        <dbReference type="Rhea" id="RHEA:24468"/>
        <dbReference type="ChEBI" id="CHEBI:15377"/>
        <dbReference type="ChEBI" id="CHEBI:15378"/>
        <dbReference type="ChEBI" id="CHEBI:15379"/>
        <dbReference type="ChEBI" id="CHEBI:16269"/>
        <dbReference type="ChEBI" id="CHEBI:17735"/>
        <dbReference type="ChEBI" id="CHEBI:57783"/>
        <dbReference type="ChEBI" id="CHEBI:58349"/>
        <dbReference type="EC" id="1.14.13.8"/>
    </reaction>
    <physiologicalReaction direction="left-to-right" evidence="42">
        <dbReference type="Rhea" id="RHEA:24469"/>
    </physiologicalReaction>
</comment>
<evidence type="ECO:0000256" key="12">
    <source>
        <dbReference type="ARBA" id="ARBA00022824"/>
    </source>
</evidence>
<dbReference type="OrthoDB" id="66881at2759"/>
<dbReference type="InterPro" id="IPR020946">
    <property type="entry name" value="Flavin_mOase-like"/>
</dbReference>
<dbReference type="Gene3D" id="3.50.50.60">
    <property type="entry name" value="FAD/NAD(P)-binding domain"/>
    <property type="match status" value="4"/>
</dbReference>
<evidence type="ECO:0000256" key="20">
    <source>
        <dbReference type="ARBA" id="ARBA00023136"/>
    </source>
</evidence>
<keyword evidence="15" id="KW-0521">NADP</keyword>
<keyword evidence="10" id="KW-0285">Flavoprotein</keyword>
<keyword evidence="17" id="KW-0560">Oxidoreductase</keyword>
<comment type="catalytic activity">
    <reaction evidence="40">
        <text>(2E)-geranial + NADPH + O2 + H(+) = (1E)-2,6-dimethylhepta-1,5-dien-1-yl formate + NADP(+) + H2O</text>
        <dbReference type="Rhea" id="RHEA:54860"/>
        <dbReference type="ChEBI" id="CHEBI:15377"/>
        <dbReference type="ChEBI" id="CHEBI:15378"/>
        <dbReference type="ChEBI" id="CHEBI:15379"/>
        <dbReference type="ChEBI" id="CHEBI:16980"/>
        <dbReference type="ChEBI" id="CHEBI:57783"/>
        <dbReference type="ChEBI" id="CHEBI:58349"/>
        <dbReference type="ChEBI" id="CHEBI:138375"/>
    </reaction>
    <physiologicalReaction direction="left-to-right" evidence="40">
        <dbReference type="Rhea" id="RHEA:54861"/>
    </physiologicalReaction>
</comment>
<reference evidence="44 45" key="1">
    <citation type="journal article" date="2019" name="Environ. Microbiol.">
        <title>At the nexus of three kingdoms: the genome of the mycorrhizal fungus Gigaspora margarita provides insights into plant, endobacterial and fungal interactions.</title>
        <authorList>
            <person name="Venice F."/>
            <person name="Ghignone S."/>
            <person name="Salvioli di Fossalunga A."/>
            <person name="Amselem J."/>
            <person name="Novero M."/>
            <person name="Xianan X."/>
            <person name="Sedzielewska Toro K."/>
            <person name="Morin E."/>
            <person name="Lipzen A."/>
            <person name="Grigoriev I.V."/>
            <person name="Henrissat B."/>
            <person name="Martin F.M."/>
            <person name="Bonfante P."/>
        </authorList>
    </citation>
    <scope>NUCLEOTIDE SEQUENCE [LARGE SCALE GENOMIC DNA]</scope>
    <source>
        <strain evidence="44 45">BEG34</strain>
    </source>
</reference>
<comment type="similarity">
    <text evidence="4">Belongs to the FMO family.</text>
</comment>
<evidence type="ECO:0000256" key="10">
    <source>
        <dbReference type="ARBA" id="ARBA00022630"/>
    </source>
</evidence>
<keyword evidence="9" id="KW-0597">Phosphoprotein</keyword>
<keyword evidence="13" id="KW-0274">FAD</keyword>
<evidence type="ECO:0000256" key="43">
    <source>
        <dbReference type="ARBA" id="ARBA00049475"/>
    </source>
</evidence>
<comment type="cofactor">
    <cofactor evidence="1">
        <name>FAD</name>
        <dbReference type="ChEBI" id="CHEBI:57692"/>
    </cofactor>
</comment>
<dbReference type="GO" id="GO:0016174">
    <property type="term" value="F:NAD(P)H oxidase H2O2-forming activity"/>
    <property type="evidence" value="ECO:0007669"/>
    <property type="project" value="UniProtKB-EC"/>
</dbReference>
<evidence type="ECO:0000256" key="16">
    <source>
        <dbReference type="ARBA" id="ARBA00022989"/>
    </source>
</evidence>
<dbReference type="EC" id="1.6.3.1" evidence="5"/>
<evidence type="ECO:0000256" key="7">
    <source>
        <dbReference type="ARBA" id="ARBA00019213"/>
    </source>
</evidence>
<dbReference type="Proteomes" id="UP000439903">
    <property type="component" value="Unassembled WGS sequence"/>
</dbReference>